<dbReference type="SUPFAM" id="SSF52047">
    <property type="entry name" value="RNI-like"/>
    <property type="match status" value="1"/>
</dbReference>
<evidence type="ECO:0000313" key="6">
    <source>
        <dbReference type="EMBL" id="KAK6930495.1"/>
    </source>
</evidence>
<reference evidence="6 7" key="1">
    <citation type="submission" date="2023-12" db="EMBL/GenBank/DDBJ databases">
        <title>A high-quality genome assembly for Dillenia turbinata (Dilleniales).</title>
        <authorList>
            <person name="Chanderbali A."/>
        </authorList>
    </citation>
    <scope>NUCLEOTIDE SEQUENCE [LARGE SCALE GENOMIC DNA]</scope>
    <source>
        <strain evidence="6">LSX21</strain>
        <tissue evidence="6">Leaf</tissue>
    </source>
</reference>
<dbReference type="Gene3D" id="3.80.10.10">
    <property type="entry name" value="Ribonuclease Inhibitor"/>
    <property type="match status" value="3"/>
</dbReference>
<dbReference type="EMBL" id="JBAMMX010000012">
    <property type="protein sequence ID" value="KAK6930495.1"/>
    <property type="molecule type" value="Genomic_DNA"/>
</dbReference>
<dbReference type="InterPro" id="IPR027417">
    <property type="entry name" value="P-loop_NTPase"/>
</dbReference>
<dbReference type="GO" id="GO:0006952">
    <property type="term" value="P:defense response"/>
    <property type="evidence" value="ECO:0007669"/>
    <property type="project" value="UniProtKB-KW"/>
</dbReference>
<name>A0AAN8ZD36_9MAGN</name>
<evidence type="ECO:0000313" key="7">
    <source>
        <dbReference type="Proteomes" id="UP001370490"/>
    </source>
</evidence>
<dbReference type="PANTHER" id="PTHR36766:SF70">
    <property type="entry name" value="DISEASE RESISTANCE PROTEIN RGA4"/>
    <property type="match status" value="1"/>
</dbReference>
<dbReference type="SUPFAM" id="SSF52540">
    <property type="entry name" value="P-loop containing nucleoside triphosphate hydrolases"/>
    <property type="match status" value="1"/>
</dbReference>
<evidence type="ECO:0000259" key="5">
    <source>
        <dbReference type="Pfam" id="PF23598"/>
    </source>
</evidence>
<evidence type="ECO:0000256" key="1">
    <source>
        <dbReference type="ARBA" id="ARBA00022737"/>
    </source>
</evidence>
<dbReference type="InterPro" id="IPR058922">
    <property type="entry name" value="WHD_DRP"/>
</dbReference>
<comment type="caution">
    <text evidence="6">The sequence shown here is derived from an EMBL/GenBank/DDBJ whole genome shotgun (WGS) entry which is preliminary data.</text>
</comment>
<sequence>MDSLSVAITHALQFRRSFVVLDDVWNEDDDKWSSLKWLLGSVNAGSKVLVTTRSERVAALVRSVPAYKVGLLSENESQLLLRNSVKDMGMTKLEKDIAKRCGGLPLALMVFVRLYRLRGSQLLSVTENDILRKMLYSVLESLRLSYDHLPLDLKRCFAYFSIFPKGHRIKKENLIQMWIAEGFIRSTGEDNRLEEIGDQKFTELLQRSFFIVITKSDGDEIVSCQMHDFIHELAQSVSSIGCLILGSRAKENVSKQVRHVSLVWDSVNTVIPEMKNLRTLLLLSGKFEWIAGPLQKLNYLRVLDLSRSGINGFPDSVINLRHLRYLNLSHTYVDRISENIFKLNSLQALDLYSCHKLQELPQAISELSNLRHLNVGSCSSLSQMPTGIHKLKFLRSLPAFLLGRSDACGNLNELNGLDLIGKLEIKNLEFVKNLEGVHEAKLYEKLNLHSLSLLWGREVDTGPPSTLTEVLESLKPPRNLKVLEITAFRGSIFPSWMKNSALLNLVKVSLTHCSCRELPPLGQLPYLKALYVRGMFGVQVIGYEFYGEGPVKGFPSLQQLEFYDMPNLLEWKSFKVEENVSLIDIEESSGSKQAFPCLEMLTIKGFSMLSELPFFPNLKSLAICNSNKMLFYSLVNFTSLTSLILNEFEEPNILPNGLGNLPSIGKLTIYDCHDLISLLEEGVRGFPALEQLSILYCDKLTSLPIGLTYLTSLQKLIILECQNLAHIPESINYISSLKELVIEGCPKLSSLPESLFDLTGLESLVIGGCPMLEKQVDMEIRLTDSMEELLTVLEIEVMTAKERRGL</sequence>
<dbReference type="Pfam" id="PF23559">
    <property type="entry name" value="WHD_DRP"/>
    <property type="match status" value="1"/>
</dbReference>
<evidence type="ECO:0000256" key="2">
    <source>
        <dbReference type="ARBA" id="ARBA00022821"/>
    </source>
</evidence>
<dbReference type="PRINTS" id="PR00364">
    <property type="entry name" value="DISEASERSIST"/>
</dbReference>
<evidence type="ECO:0000259" key="3">
    <source>
        <dbReference type="Pfam" id="PF00931"/>
    </source>
</evidence>
<organism evidence="6 7">
    <name type="scientific">Dillenia turbinata</name>
    <dbReference type="NCBI Taxonomy" id="194707"/>
    <lineage>
        <taxon>Eukaryota</taxon>
        <taxon>Viridiplantae</taxon>
        <taxon>Streptophyta</taxon>
        <taxon>Embryophyta</taxon>
        <taxon>Tracheophyta</taxon>
        <taxon>Spermatophyta</taxon>
        <taxon>Magnoliopsida</taxon>
        <taxon>eudicotyledons</taxon>
        <taxon>Gunneridae</taxon>
        <taxon>Pentapetalae</taxon>
        <taxon>Dilleniales</taxon>
        <taxon>Dilleniaceae</taxon>
        <taxon>Dillenia</taxon>
    </lineage>
</organism>
<evidence type="ECO:0000259" key="4">
    <source>
        <dbReference type="Pfam" id="PF23559"/>
    </source>
</evidence>
<feature type="domain" description="NB-ARC" evidence="3">
    <location>
        <begin position="6"/>
        <end position="88"/>
    </location>
</feature>
<dbReference type="Gene3D" id="3.40.50.300">
    <property type="entry name" value="P-loop containing nucleotide triphosphate hydrolases"/>
    <property type="match status" value="1"/>
</dbReference>
<keyword evidence="7" id="KW-1185">Reference proteome</keyword>
<dbReference type="Pfam" id="PF23598">
    <property type="entry name" value="LRR_14"/>
    <property type="match status" value="1"/>
</dbReference>
<gene>
    <name evidence="6" type="ORF">RJ641_004589</name>
</gene>
<accession>A0AAN8ZD36</accession>
<dbReference type="Gene3D" id="1.10.10.10">
    <property type="entry name" value="Winged helix-like DNA-binding domain superfamily/Winged helix DNA-binding domain"/>
    <property type="match status" value="1"/>
</dbReference>
<dbReference type="InterPro" id="IPR036388">
    <property type="entry name" value="WH-like_DNA-bd_sf"/>
</dbReference>
<dbReference type="Proteomes" id="UP001370490">
    <property type="component" value="Unassembled WGS sequence"/>
</dbReference>
<protein>
    <submittedName>
        <fullName evidence="6">Leucine-rich repeat</fullName>
    </submittedName>
</protein>
<dbReference type="InterPro" id="IPR055414">
    <property type="entry name" value="LRR_R13L4/SHOC2-like"/>
</dbReference>
<dbReference type="InterPro" id="IPR032675">
    <property type="entry name" value="LRR_dom_sf"/>
</dbReference>
<dbReference type="FunFam" id="1.10.10.10:FF:000322">
    <property type="entry name" value="Probable disease resistance protein At1g63360"/>
    <property type="match status" value="1"/>
</dbReference>
<feature type="domain" description="Disease resistance R13L4/SHOC-2-like LRR" evidence="5">
    <location>
        <begin position="277"/>
        <end position="566"/>
    </location>
</feature>
<dbReference type="AlphaFoldDB" id="A0AAN8ZD36"/>
<keyword evidence="2" id="KW-0611">Plant defense</keyword>
<dbReference type="SUPFAM" id="SSF52058">
    <property type="entry name" value="L domain-like"/>
    <property type="match status" value="1"/>
</dbReference>
<feature type="non-terminal residue" evidence="6">
    <location>
        <position position="806"/>
    </location>
</feature>
<dbReference type="Pfam" id="PF00931">
    <property type="entry name" value="NB-ARC"/>
    <property type="match status" value="1"/>
</dbReference>
<proteinExistence type="predicted"/>
<dbReference type="PANTHER" id="PTHR36766">
    <property type="entry name" value="PLANT BROAD-SPECTRUM MILDEW RESISTANCE PROTEIN RPW8"/>
    <property type="match status" value="1"/>
</dbReference>
<dbReference type="InterPro" id="IPR002182">
    <property type="entry name" value="NB-ARC"/>
</dbReference>
<dbReference type="GO" id="GO:0043531">
    <property type="term" value="F:ADP binding"/>
    <property type="evidence" value="ECO:0007669"/>
    <property type="project" value="InterPro"/>
</dbReference>
<feature type="domain" description="Disease resistance protein winged helix" evidence="4">
    <location>
        <begin position="162"/>
        <end position="234"/>
    </location>
</feature>
<keyword evidence="1" id="KW-0677">Repeat</keyword>